<evidence type="ECO:0000256" key="1">
    <source>
        <dbReference type="SAM" id="Coils"/>
    </source>
</evidence>
<organism evidence="3 4">
    <name type="scientific">Oryza sativa subsp. japonica</name>
    <name type="common">Rice</name>
    <dbReference type="NCBI Taxonomy" id="39947"/>
    <lineage>
        <taxon>Eukaryota</taxon>
        <taxon>Viridiplantae</taxon>
        <taxon>Streptophyta</taxon>
        <taxon>Embryophyta</taxon>
        <taxon>Tracheophyta</taxon>
        <taxon>Spermatophyta</taxon>
        <taxon>Magnoliopsida</taxon>
        <taxon>Liliopsida</taxon>
        <taxon>Poales</taxon>
        <taxon>Poaceae</taxon>
        <taxon>BOP clade</taxon>
        <taxon>Oryzoideae</taxon>
        <taxon>Oryzeae</taxon>
        <taxon>Oryzinae</taxon>
        <taxon>Oryza</taxon>
        <taxon>Oryza sativa</taxon>
    </lineage>
</organism>
<feature type="compositionally biased region" description="Polar residues" evidence="2">
    <location>
        <begin position="112"/>
        <end position="131"/>
    </location>
</feature>
<protein>
    <submittedName>
        <fullName evidence="3">OSJNBb0045P24.12 protein</fullName>
    </submittedName>
</protein>
<sequence>MSKWDGYWMARWFYHTIPFEAGSDSAKALLCRRQGDCIEPETQDRHGRRYGGTVCSATKRRVPASSDSDADDEDDVEEPDGEEEGEEEEEAEAVAEKVTNEAAEDRVDTPGYTPTPSPGHNETGVESNSSPLRRKDLEGAKTLVAFSSGKAAKGGPVKKISKRRGLVDVARVFSDDESSDETPTSPAGRSLDLSTAPILSLGADGAGGSAAAEVSASAEWIVTAATRVFGSPSRQPVVSPLILAAHCSTERIVRARLDGFKNRLRAKDDEIGRKNLEMEALANTLKEAKTENRRLQSEFEKGNEARAEVDRLKAELEKEKAHSAALTDYYNLTEPKMEALRLKVSKAEASAVEESQRFSREMAKTTESGKTACQTLRLALTDMGAKFGCEHVAEFPNYAKGDWEISAQNISPAFRAWRKHFWQKEGRSTAKARLLEQLAKAGAAVRCEEEDAADKEGGGDAQDHPEV</sequence>
<feature type="region of interest" description="Disordered" evidence="2">
    <location>
        <begin position="173"/>
        <end position="192"/>
    </location>
</feature>
<name>Q7XWN0_ORYSJ</name>
<accession>Q7XWN0</accession>
<dbReference type="EMBL" id="AL606597">
    <property type="protein sequence ID" value="CAD39995.3"/>
    <property type="molecule type" value="Genomic_DNA"/>
</dbReference>
<feature type="compositionally biased region" description="Basic and acidic residues" evidence="2">
    <location>
        <begin position="454"/>
        <end position="467"/>
    </location>
</feature>
<feature type="region of interest" description="Disordered" evidence="2">
    <location>
        <begin position="58"/>
        <end position="133"/>
    </location>
</feature>
<reference evidence="4" key="1">
    <citation type="journal article" date="2005" name="Nature">
        <title>The map-based sequence of the rice genome.</title>
        <authorList>
            <consortium name="International rice genome sequencing project (IRGSP)"/>
            <person name="Matsumoto T."/>
            <person name="Wu J."/>
            <person name="Kanamori H."/>
            <person name="Katayose Y."/>
            <person name="Fujisawa M."/>
            <person name="Namiki N."/>
            <person name="Mizuno H."/>
            <person name="Yamamoto K."/>
            <person name="Antonio B.A."/>
            <person name="Baba T."/>
            <person name="Sakata K."/>
            <person name="Nagamura Y."/>
            <person name="Aoki H."/>
            <person name="Arikawa K."/>
            <person name="Arita K."/>
            <person name="Bito T."/>
            <person name="Chiden Y."/>
            <person name="Fujitsuka N."/>
            <person name="Fukunaka R."/>
            <person name="Hamada M."/>
            <person name="Harada C."/>
            <person name="Hayashi A."/>
            <person name="Hijishita S."/>
            <person name="Honda M."/>
            <person name="Hosokawa S."/>
            <person name="Ichikawa Y."/>
            <person name="Idonuma A."/>
            <person name="Iijima M."/>
            <person name="Ikeda M."/>
            <person name="Ikeno M."/>
            <person name="Ito K."/>
            <person name="Ito S."/>
            <person name="Ito T."/>
            <person name="Ito Y."/>
            <person name="Ito Y."/>
            <person name="Iwabuchi A."/>
            <person name="Kamiya K."/>
            <person name="Karasawa W."/>
            <person name="Kurita K."/>
            <person name="Katagiri S."/>
            <person name="Kikuta A."/>
            <person name="Kobayashi H."/>
            <person name="Kobayashi N."/>
            <person name="Machita K."/>
            <person name="Maehara T."/>
            <person name="Masukawa M."/>
            <person name="Mizubayashi T."/>
            <person name="Mukai Y."/>
            <person name="Nagasaki H."/>
            <person name="Nagata Y."/>
            <person name="Naito S."/>
            <person name="Nakashima M."/>
            <person name="Nakama Y."/>
            <person name="Nakamichi Y."/>
            <person name="Nakamura M."/>
            <person name="Meguro A."/>
            <person name="Negishi M."/>
            <person name="Ohta I."/>
            <person name="Ohta T."/>
            <person name="Okamoto M."/>
            <person name="Ono N."/>
            <person name="Saji S."/>
            <person name="Sakaguchi M."/>
            <person name="Sakai K."/>
            <person name="Shibata M."/>
            <person name="Shimokawa T."/>
            <person name="Song J."/>
            <person name="Takazaki Y."/>
            <person name="Terasawa K."/>
            <person name="Tsugane M."/>
            <person name="Tsuji K."/>
            <person name="Ueda S."/>
            <person name="Waki K."/>
            <person name="Yamagata H."/>
            <person name="Yamamoto M."/>
            <person name="Yamamoto S."/>
            <person name="Yamane H."/>
            <person name="Yoshiki S."/>
            <person name="Yoshihara R."/>
            <person name="Yukawa K."/>
            <person name="Zhong H."/>
            <person name="Yano M."/>
            <person name="Yuan Q."/>
            <person name="Ouyang S."/>
            <person name="Liu J."/>
            <person name="Jones K.M."/>
            <person name="Gansberger K."/>
            <person name="Moffat K."/>
            <person name="Hill J."/>
            <person name="Bera J."/>
            <person name="Fadrosh D."/>
            <person name="Jin S."/>
            <person name="Johri S."/>
            <person name="Kim M."/>
            <person name="Overton L."/>
            <person name="Reardon M."/>
            <person name="Tsitrin T."/>
            <person name="Vuong H."/>
            <person name="Weaver B."/>
            <person name="Ciecko A."/>
            <person name="Tallon L."/>
            <person name="Jackson J."/>
            <person name="Pai G."/>
            <person name="Aken S.V."/>
            <person name="Utterback T."/>
            <person name="Reidmuller S."/>
            <person name="Feldblyum T."/>
            <person name="Hsiao J."/>
            <person name="Zismann V."/>
            <person name="Iobst S."/>
            <person name="de Vazeille A.R."/>
            <person name="Buell C.R."/>
            <person name="Ying K."/>
            <person name="Li Y."/>
            <person name="Lu T."/>
            <person name="Huang Y."/>
            <person name="Zhao Q."/>
            <person name="Feng Q."/>
            <person name="Zhang L."/>
            <person name="Zhu J."/>
            <person name="Weng Q."/>
            <person name="Mu J."/>
            <person name="Lu Y."/>
            <person name="Fan D."/>
            <person name="Liu Y."/>
            <person name="Guan J."/>
            <person name="Zhang Y."/>
            <person name="Yu S."/>
            <person name="Liu X."/>
            <person name="Zhang Y."/>
            <person name="Hong G."/>
            <person name="Han B."/>
            <person name="Choisne N."/>
            <person name="Demange N."/>
            <person name="Orjeda G."/>
            <person name="Samain S."/>
            <person name="Cattolico L."/>
            <person name="Pelletier E."/>
            <person name="Couloux A."/>
            <person name="Segurens B."/>
            <person name="Wincker P."/>
            <person name="D'Hont A."/>
            <person name="Scarpelli C."/>
            <person name="Weissenbach J."/>
            <person name="Salanoubat M."/>
            <person name="Quetier F."/>
            <person name="Yu Y."/>
            <person name="Kim H.R."/>
            <person name="Rambo T."/>
            <person name="Currie J."/>
            <person name="Collura K."/>
            <person name="Luo M."/>
            <person name="Yang T."/>
            <person name="Ammiraju J.S.S."/>
            <person name="Engler F."/>
            <person name="Soderlund C."/>
            <person name="Wing R.A."/>
            <person name="Palmer L.E."/>
            <person name="de la Bastide M."/>
            <person name="Spiegel L."/>
            <person name="Nascimento L."/>
            <person name="Zutavern T."/>
            <person name="O'Shaughnessy A."/>
            <person name="Dike S."/>
            <person name="Dedhia N."/>
            <person name="Preston R."/>
            <person name="Balija V."/>
            <person name="McCombie W.R."/>
            <person name="Chow T."/>
            <person name="Chen H."/>
            <person name="Chung M."/>
            <person name="Chen C."/>
            <person name="Shaw J."/>
            <person name="Wu H."/>
            <person name="Hsiao K."/>
            <person name="Chao Y."/>
            <person name="Chu M."/>
            <person name="Cheng C."/>
            <person name="Hour A."/>
            <person name="Lee P."/>
            <person name="Lin S."/>
            <person name="Lin Y."/>
            <person name="Liou J."/>
            <person name="Liu S."/>
            <person name="Hsing Y."/>
            <person name="Raghuvanshi S."/>
            <person name="Mohanty A."/>
            <person name="Bharti A.K."/>
            <person name="Gaur A."/>
            <person name="Gupta V."/>
            <person name="Kumar D."/>
            <person name="Ravi V."/>
            <person name="Vij S."/>
            <person name="Kapur A."/>
            <person name="Khurana P."/>
            <person name="Khurana P."/>
            <person name="Khurana J.P."/>
            <person name="Tyagi A.K."/>
            <person name="Gaikwad K."/>
            <person name="Singh A."/>
            <person name="Dalal V."/>
            <person name="Srivastava S."/>
            <person name="Dixit A."/>
            <person name="Pal A.K."/>
            <person name="Ghazi I.A."/>
            <person name="Yadav M."/>
            <person name="Pandit A."/>
            <person name="Bhargava A."/>
            <person name="Sureshbabu K."/>
            <person name="Batra K."/>
            <person name="Sharma T.R."/>
            <person name="Mohapatra T."/>
            <person name="Singh N.K."/>
            <person name="Messing J."/>
            <person name="Nelson A.B."/>
            <person name="Fuks G."/>
            <person name="Kavchok S."/>
            <person name="Keizer G."/>
            <person name="Linton E."/>
            <person name="Llaca V."/>
            <person name="Song R."/>
            <person name="Tanyolac B."/>
            <person name="Young S."/>
            <person name="Ho-Il K."/>
            <person name="Hahn J.H."/>
            <person name="Sangsakoo G."/>
            <person name="Vanavichit A."/>
            <person name="de Mattos Luiz.A.T."/>
            <person name="Zimmer P.D."/>
            <person name="Malone G."/>
            <person name="Dellagostin O."/>
            <person name="de Oliveira A.C."/>
            <person name="Bevan M."/>
            <person name="Bancroft I."/>
            <person name="Minx P."/>
            <person name="Cordum H."/>
            <person name="Wilson R."/>
            <person name="Cheng Z."/>
            <person name="Jin W."/>
            <person name="Jiang J."/>
            <person name="Leong S.A."/>
            <person name="Iwama H."/>
            <person name="Gojobori T."/>
            <person name="Itoh T."/>
            <person name="Niimura Y."/>
            <person name="Fujii Y."/>
            <person name="Habara T."/>
            <person name="Sakai H."/>
            <person name="Sato Y."/>
            <person name="Wilson G."/>
            <person name="Kumar K."/>
            <person name="McCouch S."/>
            <person name="Juretic N."/>
            <person name="Hoen D."/>
            <person name="Wright S."/>
            <person name="Bruskiewich R."/>
            <person name="Bureau T."/>
            <person name="Miyao A."/>
            <person name="Hirochika H."/>
            <person name="Nishikawa T."/>
            <person name="Kadowaki K."/>
            <person name="Sugiura M."/>
            <person name="Burr B."/>
            <person name="Sasaki T."/>
        </authorList>
    </citation>
    <scope>NUCLEOTIDE SEQUENCE [LARGE SCALE GENOMIC DNA]</scope>
    <source>
        <strain evidence="4">cv. Nipponbare</strain>
    </source>
</reference>
<gene>
    <name evidence="3" type="primary">OSJNBb0045P24.12</name>
</gene>
<feature type="compositionally biased region" description="Acidic residues" evidence="2">
    <location>
        <begin position="68"/>
        <end position="93"/>
    </location>
</feature>
<feature type="compositionally biased region" description="Basic and acidic residues" evidence="2">
    <location>
        <begin position="94"/>
        <end position="108"/>
    </location>
</feature>
<evidence type="ECO:0000313" key="4">
    <source>
        <dbReference type="Proteomes" id="UP000000763"/>
    </source>
</evidence>
<feature type="coiled-coil region" evidence="1">
    <location>
        <begin position="271"/>
        <end position="357"/>
    </location>
</feature>
<proteinExistence type="predicted"/>
<feature type="region of interest" description="Disordered" evidence="2">
    <location>
        <begin position="446"/>
        <end position="467"/>
    </location>
</feature>
<keyword evidence="1" id="KW-0175">Coiled coil</keyword>
<reference evidence="4" key="2">
    <citation type="journal article" date="2008" name="Nucleic Acids Res.">
        <title>The rice annotation project database (RAP-DB): 2008 update.</title>
        <authorList>
            <consortium name="The rice annotation project (RAP)"/>
        </authorList>
    </citation>
    <scope>GENOME REANNOTATION</scope>
    <source>
        <strain evidence="4">cv. Nipponbare</strain>
    </source>
</reference>
<dbReference type="Proteomes" id="UP000000763">
    <property type="component" value="Chromosome 4"/>
</dbReference>
<dbReference type="AlphaFoldDB" id="Q7XWN0"/>
<evidence type="ECO:0000313" key="3">
    <source>
        <dbReference type="EMBL" id="CAD39995.3"/>
    </source>
</evidence>
<evidence type="ECO:0000256" key="2">
    <source>
        <dbReference type="SAM" id="MobiDB-lite"/>
    </source>
</evidence>